<dbReference type="InterPro" id="IPR006016">
    <property type="entry name" value="UspA"/>
</dbReference>
<dbReference type="AlphaFoldDB" id="A0A285UKG0"/>
<dbReference type="InterPro" id="IPR006015">
    <property type="entry name" value="Universal_stress_UspA"/>
</dbReference>
<dbReference type="CDD" id="cd00293">
    <property type="entry name" value="USP-like"/>
    <property type="match status" value="1"/>
</dbReference>
<evidence type="ECO:0000259" key="3">
    <source>
        <dbReference type="Pfam" id="PF00582"/>
    </source>
</evidence>
<dbReference type="RefSeq" id="WP_097150413.1">
    <property type="nucleotide sequence ID" value="NZ_OBQC01000012.1"/>
</dbReference>
<protein>
    <recommendedName>
        <fullName evidence="2">Universal stress protein</fullName>
    </recommendedName>
</protein>
<sequence>MYKHILLASDGSENAVRAAKEAVKIASCNEESIIEVVYVVDFDKAKSDVLHSNSSEALEIERRKKNSKVLQYLNDTKIRYKTTILRGNPGPEIVKYANEQKVDLVVIGSRGLNGLQEMMLGSVSHKVMKRVNCPALIVK</sequence>
<dbReference type="Pfam" id="PF00582">
    <property type="entry name" value="Usp"/>
    <property type="match status" value="1"/>
</dbReference>
<evidence type="ECO:0000313" key="4">
    <source>
        <dbReference type="EMBL" id="SOC42385.1"/>
    </source>
</evidence>
<dbReference type="PRINTS" id="PR01438">
    <property type="entry name" value="UNVRSLSTRESS"/>
</dbReference>
<evidence type="ECO:0000313" key="5">
    <source>
        <dbReference type="Proteomes" id="UP000219252"/>
    </source>
</evidence>
<keyword evidence="2" id="KW-0963">Cytoplasm</keyword>
<dbReference type="SUPFAM" id="SSF52402">
    <property type="entry name" value="Adenine nucleotide alpha hydrolases-like"/>
    <property type="match status" value="1"/>
</dbReference>
<comment type="similarity">
    <text evidence="1 2">Belongs to the universal stress protein A family.</text>
</comment>
<comment type="subcellular location">
    <subcellularLocation>
        <location evidence="2">Cytoplasm</location>
    </subcellularLocation>
</comment>
<feature type="domain" description="UspA" evidence="3">
    <location>
        <begin position="1"/>
        <end position="139"/>
    </location>
</feature>
<dbReference type="PANTHER" id="PTHR46268:SF6">
    <property type="entry name" value="UNIVERSAL STRESS PROTEIN UP12"/>
    <property type="match status" value="1"/>
</dbReference>
<evidence type="ECO:0000256" key="1">
    <source>
        <dbReference type="ARBA" id="ARBA00008791"/>
    </source>
</evidence>
<proteinExistence type="inferred from homology"/>
<evidence type="ECO:0000256" key="2">
    <source>
        <dbReference type="PIRNR" id="PIRNR006276"/>
    </source>
</evidence>
<dbReference type="PANTHER" id="PTHR46268">
    <property type="entry name" value="STRESS RESPONSE PROTEIN NHAX"/>
    <property type="match status" value="1"/>
</dbReference>
<accession>A0A285UKG0</accession>
<dbReference type="Proteomes" id="UP000219252">
    <property type="component" value="Unassembled WGS sequence"/>
</dbReference>
<organism evidence="4 5">
    <name type="scientific">Ureibacillus acetophenoni</name>
    <dbReference type="NCBI Taxonomy" id="614649"/>
    <lineage>
        <taxon>Bacteria</taxon>
        <taxon>Bacillati</taxon>
        <taxon>Bacillota</taxon>
        <taxon>Bacilli</taxon>
        <taxon>Bacillales</taxon>
        <taxon>Caryophanaceae</taxon>
        <taxon>Ureibacillus</taxon>
    </lineage>
</organism>
<dbReference type="Gene3D" id="3.40.50.620">
    <property type="entry name" value="HUPs"/>
    <property type="match status" value="1"/>
</dbReference>
<dbReference type="PIRSF" id="PIRSF006276">
    <property type="entry name" value="UspA"/>
    <property type="match status" value="1"/>
</dbReference>
<dbReference type="OrthoDB" id="9777884at2"/>
<dbReference type="EMBL" id="OBQC01000012">
    <property type="protein sequence ID" value="SOC42385.1"/>
    <property type="molecule type" value="Genomic_DNA"/>
</dbReference>
<gene>
    <name evidence="4" type="ORF">SAMN05877842_11261</name>
</gene>
<reference evidence="5" key="1">
    <citation type="submission" date="2017-08" db="EMBL/GenBank/DDBJ databases">
        <authorList>
            <person name="Varghese N."/>
            <person name="Submissions S."/>
        </authorList>
    </citation>
    <scope>NUCLEOTIDE SEQUENCE [LARGE SCALE GENOMIC DNA]</scope>
    <source>
        <strain evidence="5">JC23</strain>
    </source>
</reference>
<dbReference type="GO" id="GO:0005737">
    <property type="term" value="C:cytoplasm"/>
    <property type="evidence" value="ECO:0007669"/>
    <property type="project" value="UniProtKB-SubCell"/>
</dbReference>
<keyword evidence="5" id="KW-1185">Reference proteome</keyword>
<dbReference type="InterPro" id="IPR014729">
    <property type="entry name" value="Rossmann-like_a/b/a_fold"/>
</dbReference>
<name>A0A285UKG0_9BACL</name>